<reference evidence="1 2" key="1">
    <citation type="submission" date="2012-02" db="EMBL/GenBank/DDBJ databases">
        <title>Complete genome sequence of Actinoplanes missouriensis 431 (= NBRC 102363).</title>
        <authorList>
            <person name="Ohnishi Y."/>
            <person name="Ishikawa J."/>
            <person name="Sekine M."/>
            <person name="Hosoyama A."/>
            <person name="Harada T."/>
            <person name="Narita H."/>
            <person name="Hata T."/>
            <person name="Konno Y."/>
            <person name="Tutikane K."/>
            <person name="Fujita N."/>
            <person name="Horinouchi S."/>
            <person name="Hayakawa M."/>
        </authorList>
    </citation>
    <scope>NUCLEOTIDE SEQUENCE [LARGE SCALE GENOMIC DNA]</scope>
    <source>
        <strain evidence="2">ATCC 14538 / DSM 43046 / CBS 188.64 / JCM 3121 / NBRC 102363 / NCIMB 12654 / NRRL B-3342 / UNCC 431</strain>
    </source>
</reference>
<dbReference type="KEGG" id="ams:AMIS_19570"/>
<name>I0H2E0_ACTM4</name>
<proteinExistence type="predicted"/>
<dbReference type="AlphaFoldDB" id="I0H2E0"/>
<evidence type="ECO:0000313" key="1">
    <source>
        <dbReference type="EMBL" id="BAL87177.1"/>
    </source>
</evidence>
<dbReference type="PATRIC" id="fig|512565.3.peg.1967"/>
<gene>
    <name evidence="1" type="ordered locus">AMIS_19570</name>
</gene>
<sequence>MNARTWHMGDNEPEDLPRIVDAYGDTWWVSASDRSEKNRNGWRSAHLAFSEPSKTWWWLSMYRGPLTEETP</sequence>
<protein>
    <submittedName>
        <fullName evidence="1">Uncharacterized protein</fullName>
    </submittedName>
</protein>
<keyword evidence="2" id="KW-1185">Reference proteome</keyword>
<dbReference type="RefSeq" id="WP_014442072.1">
    <property type="nucleotide sequence ID" value="NC_017093.1"/>
</dbReference>
<accession>I0H2E0</accession>
<dbReference type="EMBL" id="AP012319">
    <property type="protein sequence ID" value="BAL87177.1"/>
    <property type="molecule type" value="Genomic_DNA"/>
</dbReference>
<evidence type="ECO:0000313" key="2">
    <source>
        <dbReference type="Proteomes" id="UP000007882"/>
    </source>
</evidence>
<dbReference type="Proteomes" id="UP000007882">
    <property type="component" value="Chromosome"/>
</dbReference>
<organism evidence="1 2">
    <name type="scientific">Actinoplanes missouriensis (strain ATCC 14538 / DSM 43046 / CBS 188.64 / JCM 3121 / NBRC 102363 / NCIMB 12654 / NRRL B-3342 / UNCC 431)</name>
    <dbReference type="NCBI Taxonomy" id="512565"/>
    <lineage>
        <taxon>Bacteria</taxon>
        <taxon>Bacillati</taxon>
        <taxon>Actinomycetota</taxon>
        <taxon>Actinomycetes</taxon>
        <taxon>Micromonosporales</taxon>
        <taxon>Micromonosporaceae</taxon>
        <taxon>Actinoplanes</taxon>
    </lineage>
</organism>
<dbReference type="HOGENOM" id="CLU_2730897_0_0_11"/>
<dbReference type="STRING" id="512565.AMIS_19570"/>